<reference evidence="2 3" key="2">
    <citation type="submission" date="2018-11" db="EMBL/GenBank/DDBJ databases">
        <authorList>
            <consortium name="Pathogen Informatics"/>
        </authorList>
    </citation>
    <scope>NUCLEOTIDE SEQUENCE [LARGE SCALE GENOMIC DNA]</scope>
</reference>
<protein>
    <submittedName>
        <fullName evidence="4">Reverse transcriptase domain-containing protein</fullName>
    </submittedName>
</protein>
<reference evidence="4" key="1">
    <citation type="submission" date="2017-02" db="UniProtKB">
        <authorList>
            <consortium name="WormBaseParasite"/>
        </authorList>
    </citation>
    <scope>IDENTIFICATION</scope>
</reference>
<evidence type="ECO:0000313" key="3">
    <source>
        <dbReference type="Proteomes" id="UP000271162"/>
    </source>
</evidence>
<dbReference type="InterPro" id="IPR000477">
    <property type="entry name" value="RT_dom"/>
</dbReference>
<dbReference type="OMA" id="GHRITDW"/>
<gene>
    <name evidence="2" type="ORF">NBR_LOCUS5973</name>
</gene>
<name>A0A0N4XTM7_NIPBR</name>
<proteinExistence type="predicted"/>
<dbReference type="STRING" id="27835.A0A0N4XTM7"/>
<evidence type="ECO:0000313" key="4">
    <source>
        <dbReference type="WBParaSite" id="NBR_0000597201-mRNA-1"/>
    </source>
</evidence>
<feature type="domain" description="Reverse transcriptase" evidence="1">
    <location>
        <begin position="1"/>
        <end position="105"/>
    </location>
</feature>
<evidence type="ECO:0000259" key="1">
    <source>
        <dbReference type="PROSITE" id="PS50878"/>
    </source>
</evidence>
<dbReference type="PANTHER" id="PTHR47027:SF25">
    <property type="entry name" value="REVERSE TRANSCRIPTASE DOMAIN-CONTAINING PROTEIN"/>
    <property type="match status" value="1"/>
</dbReference>
<dbReference type="WBParaSite" id="NBR_0000597201-mRNA-1">
    <property type="protein sequence ID" value="NBR_0000597201-mRNA-1"/>
    <property type="gene ID" value="NBR_0000597201"/>
</dbReference>
<accession>A0A0N4XTM7</accession>
<dbReference type="AlphaFoldDB" id="A0A0N4XTM7"/>
<keyword evidence="3" id="KW-1185">Reference proteome</keyword>
<dbReference type="EMBL" id="UYSL01019769">
    <property type="protein sequence ID" value="VDL69562.1"/>
    <property type="molecule type" value="Genomic_DNA"/>
</dbReference>
<organism evidence="4">
    <name type="scientific">Nippostrongylus brasiliensis</name>
    <name type="common">Rat hookworm</name>
    <dbReference type="NCBI Taxonomy" id="27835"/>
    <lineage>
        <taxon>Eukaryota</taxon>
        <taxon>Metazoa</taxon>
        <taxon>Ecdysozoa</taxon>
        <taxon>Nematoda</taxon>
        <taxon>Chromadorea</taxon>
        <taxon>Rhabditida</taxon>
        <taxon>Rhabditina</taxon>
        <taxon>Rhabditomorpha</taxon>
        <taxon>Strongyloidea</taxon>
        <taxon>Heligmosomidae</taxon>
        <taxon>Nippostrongylus</taxon>
    </lineage>
</organism>
<evidence type="ECO:0000313" key="2">
    <source>
        <dbReference type="EMBL" id="VDL69562.1"/>
    </source>
</evidence>
<sequence length="296" mass="33790">MLFNIALDFVMRRTTTAVQGGIQWFGGRLVDLDFADDVAVLAEDSVALQRTTECLGDEASKIGLRLSSEKSKVMHVGNGTFGGDVYVGTGRLDVVNTFAYLGSTITTDGDVTVEVRSRIAKATAVFQRLRPLWTSSSISIDVKLRLYSSIVVPTAIYASETWKMSTSNVRRLNAFHCKCLRRIMKIRYADRITNVELLRRCRSKDLAEIVAERRLRFAGHILRMSMCRLPRLAMEWIPPNGKRPRGRPRNTWRRTFLNDLNMMNTSRQECVEVAQDRQRWREFVALCAQRHGRNQV</sequence>
<dbReference type="PROSITE" id="PS50878">
    <property type="entry name" value="RT_POL"/>
    <property type="match status" value="1"/>
</dbReference>
<dbReference type="Proteomes" id="UP000271162">
    <property type="component" value="Unassembled WGS sequence"/>
</dbReference>
<dbReference type="PANTHER" id="PTHR47027">
    <property type="entry name" value="REVERSE TRANSCRIPTASE DOMAIN-CONTAINING PROTEIN"/>
    <property type="match status" value="1"/>
</dbReference>